<keyword evidence="2" id="KW-1185">Reference proteome</keyword>
<dbReference type="PANTHER" id="PTHR45589">
    <property type="entry name" value="WD REPEAT DOMAIN 62, ISOFORM G"/>
    <property type="match status" value="1"/>
</dbReference>
<dbReference type="AlphaFoldDB" id="A0A8H8DM28"/>
<dbReference type="Pfam" id="PF00400">
    <property type="entry name" value="WD40"/>
    <property type="match status" value="2"/>
</dbReference>
<dbReference type="PANTHER" id="PTHR45589:SF1">
    <property type="entry name" value="WD REPEAT DOMAIN 62, ISOFORM G"/>
    <property type="match status" value="1"/>
</dbReference>
<evidence type="ECO:0000313" key="2">
    <source>
        <dbReference type="Proteomes" id="UP000673691"/>
    </source>
</evidence>
<gene>
    <name evidence="1" type="ORF">BJ554DRAFT_8002</name>
</gene>
<organism evidence="1 2">
    <name type="scientific">Olpidium bornovanus</name>
    <dbReference type="NCBI Taxonomy" id="278681"/>
    <lineage>
        <taxon>Eukaryota</taxon>
        <taxon>Fungi</taxon>
        <taxon>Fungi incertae sedis</taxon>
        <taxon>Olpidiomycota</taxon>
        <taxon>Olpidiomycotina</taxon>
        <taxon>Olpidiomycetes</taxon>
        <taxon>Olpidiales</taxon>
        <taxon>Olpidiaceae</taxon>
        <taxon>Olpidium</taxon>
    </lineage>
</organism>
<name>A0A8H8DM28_9FUNG</name>
<dbReference type="InterPro" id="IPR052779">
    <property type="entry name" value="WDR62"/>
</dbReference>
<dbReference type="Gene3D" id="2.130.10.10">
    <property type="entry name" value="YVTN repeat-like/Quinoprotein amine dehydrogenase"/>
    <property type="match status" value="2"/>
</dbReference>
<dbReference type="SUPFAM" id="SSF50978">
    <property type="entry name" value="WD40 repeat-like"/>
    <property type="match status" value="1"/>
</dbReference>
<dbReference type="InterPro" id="IPR001680">
    <property type="entry name" value="WD40_rpt"/>
</dbReference>
<dbReference type="EMBL" id="JAEFCI010000682">
    <property type="protein sequence ID" value="KAG5463386.1"/>
    <property type="molecule type" value="Genomic_DNA"/>
</dbReference>
<dbReference type="InterPro" id="IPR036322">
    <property type="entry name" value="WD40_repeat_dom_sf"/>
</dbReference>
<evidence type="ECO:0000313" key="1">
    <source>
        <dbReference type="EMBL" id="KAG5463386.1"/>
    </source>
</evidence>
<reference evidence="1 2" key="1">
    <citation type="journal article" name="Sci. Rep.">
        <title>Genome-scale phylogenetic analyses confirm Olpidium as the closest living zoosporic fungus to the non-flagellated, terrestrial fungi.</title>
        <authorList>
            <person name="Chang Y."/>
            <person name="Rochon D."/>
            <person name="Sekimoto S."/>
            <person name="Wang Y."/>
            <person name="Chovatia M."/>
            <person name="Sandor L."/>
            <person name="Salamov A."/>
            <person name="Grigoriev I.V."/>
            <person name="Stajich J.E."/>
            <person name="Spatafora J.W."/>
        </authorList>
    </citation>
    <scope>NUCLEOTIDE SEQUENCE [LARGE SCALE GENOMIC DNA]</scope>
    <source>
        <strain evidence="1">S191</strain>
    </source>
</reference>
<dbReference type="OrthoDB" id="340259at2759"/>
<dbReference type="SMART" id="SM00320">
    <property type="entry name" value="WD40"/>
    <property type="match status" value="2"/>
</dbReference>
<protein>
    <submittedName>
        <fullName evidence="1">Uncharacterized protein</fullName>
    </submittedName>
</protein>
<proteinExistence type="predicted"/>
<comment type="caution">
    <text evidence="1">The sequence shown here is derived from an EMBL/GenBank/DDBJ whole genome shotgun (WGS) entry which is preliminary data.</text>
</comment>
<dbReference type="Proteomes" id="UP000673691">
    <property type="component" value="Unassembled WGS sequence"/>
</dbReference>
<dbReference type="InterPro" id="IPR015943">
    <property type="entry name" value="WD40/YVTN_repeat-like_dom_sf"/>
</dbReference>
<sequence>MEDHARIKPVGILSHHSGSVWGVQTSCSDESLGDFASCSADGTIRFWTLARNPAGQGPSPGRVPDGAAAWILPDDAEGGYELTKIVYADRDSFRRDNQQLGQFSPLTATLPKNDAAATEAIRTFSISNDGRYLAAGSVSGGLRVYGLPECNLMVHMEGHDSEILSIDFLTEHPT</sequence>
<accession>A0A8H8DM28</accession>